<reference evidence="1 2" key="1">
    <citation type="submission" date="2019-07" db="EMBL/GenBank/DDBJ databases">
        <title>Whole genome shotgun sequence of Segetibacter aerophilus NBRC 106135.</title>
        <authorList>
            <person name="Hosoyama A."/>
            <person name="Uohara A."/>
            <person name="Ohji S."/>
            <person name="Ichikawa N."/>
        </authorList>
    </citation>
    <scope>NUCLEOTIDE SEQUENCE [LARGE SCALE GENOMIC DNA]</scope>
    <source>
        <strain evidence="1 2">NBRC 106135</strain>
    </source>
</reference>
<gene>
    <name evidence="1" type="ORF">SAE01_12290</name>
</gene>
<sequence length="101" mass="11206">MHNKNNFADMNDIRVVFDFKGKEYKGILSPLSGAGTLGNYHLMVDNYYWGTLSYSQGSEGFNGGVHAFPAGWVFDSPSHPELNELADHFGYAVTAWVGSRK</sequence>
<dbReference type="AlphaFoldDB" id="A0A512B9W8"/>
<name>A0A512B9W8_9BACT</name>
<dbReference type="EMBL" id="BJYT01000004">
    <property type="protein sequence ID" value="GEO08733.1"/>
    <property type="molecule type" value="Genomic_DNA"/>
</dbReference>
<dbReference type="Proteomes" id="UP000321513">
    <property type="component" value="Unassembled WGS sequence"/>
</dbReference>
<keyword evidence="2" id="KW-1185">Reference proteome</keyword>
<protein>
    <submittedName>
        <fullName evidence="1">Uncharacterized protein</fullName>
    </submittedName>
</protein>
<proteinExistence type="predicted"/>
<organism evidence="1 2">
    <name type="scientific">Segetibacter aerophilus</name>
    <dbReference type="NCBI Taxonomy" id="670293"/>
    <lineage>
        <taxon>Bacteria</taxon>
        <taxon>Pseudomonadati</taxon>
        <taxon>Bacteroidota</taxon>
        <taxon>Chitinophagia</taxon>
        <taxon>Chitinophagales</taxon>
        <taxon>Chitinophagaceae</taxon>
        <taxon>Segetibacter</taxon>
    </lineage>
</organism>
<comment type="caution">
    <text evidence="1">The sequence shown here is derived from an EMBL/GenBank/DDBJ whole genome shotgun (WGS) entry which is preliminary data.</text>
</comment>
<accession>A0A512B9W8</accession>
<evidence type="ECO:0000313" key="2">
    <source>
        <dbReference type="Proteomes" id="UP000321513"/>
    </source>
</evidence>
<evidence type="ECO:0000313" key="1">
    <source>
        <dbReference type="EMBL" id="GEO08733.1"/>
    </source>
</evidence>